<reference evidence="1" key="1">
    <citation type="journal article" date="2023" name="Nat. Commun.">
        <title>Diploid and tetraploid genomes of Acorus and the evolution of monocots.</title>
        <authorList>
            <person name="Ma L."/>
            <person name="Liu K.W."/>
            <person name="Li Z."/>
            <person name="Hsiao Y.Y."/>
            <person name="Qi Y."/>
            <person name="Fu T."/>
            <person name="Tang G.D."/>
            <person name="Zhang D."/>
            <person name="Sun W.H."/>
            <person name="Liu D.K."/>
            <person name="Li Y."/>
            <person name="Chen G.Z."/>
            <person name="Liu X.D."/>
            <person name="Liao X.Y."/>
            <person name="Jiang Y.T."/>
            <person name="Yu X."/>
            <person name="Hao Y."/>
            <person name="Huang J."/>
            <person name="Zhao X.W."/>
            <person name="Ke S."/>
            <person name="Chen Y.Y."/>
            <person name="Wu W.L."/>
            <person name="Hsu J.L."/>
            <person name="Lin Y.F."/>
            <person name="Huang M.D."/>
            <person name="Li C.Y."/>
            <person name="Huang L."/>
            <person name="Wang Z.W."/>
            <person name="Zhao X."/>
            <person name="Zhong W.Y."/>
            <person name="Peng D.H."/>
            <person name="Ahmad S."/>
            <person name="Lan S."/>
            <person name="Zhang J.S."/>
            <person name="Tsai W.C."/>
            <person name="Van de Peer Y."/>
            <person name="Liu Z.J."/>
        </authorList>
    </citation>
    <scope>NUCLEOTIDE SEQUENCE</scope>
    <source>
        <strain evidence="1">SCP</strain>
    </source>
</reference>
<organism evidence="1 2">
    <name type="scientific">Acorus gramineus</name>
    <name type="common">Dwarf sweet flag</name>
    <dbReference type="NCBI Taxonomy" id="55184"/>
    <lineage>
        <taxon>Eukaryota</taxon>
        <taxon>Viridiplantae</taxon>
        <taxon>Streptophyta</taxon>
        <taxon>Embryophyta</taxon>
        <taxon>Tracheophyta</taxon>
        <taxon>Spermatophyta</taxon>
        <taxon>Magnoliopsida</taxon>
        <taxon>Liliopsida</taxon>
        <taxon>Acoraceae</taxon>
        <taxon>Acorus</taxon>
    </lineage>
</organism>
<name>A0AAV9BHE5_ACOGR</name>
<evidence type="ECO:0000313" key="2">
    <source>
        <dbReference type="Proteomes" id="UP001179952"/>
    </source>
</evidence>
<dbReference type="Proteomes" id="UP001179952">
    <property type="component" value="Unassembled WGS sequence"/>
</dbReference>
<dbReference type="PANTHER" id="PTHR36395">
    <property type="entry name" value="RING-H2 ZINC FINGER PROTEIN"/>
    <property type="match status" value="1"/>
</dbReference>
<evidence type="ECO:0000313" key="1">
    <source>
        <dbReference type="EMBL" id="KAK1275817.1"/>
    </source>
</evidence>
<dbReference type="PANTHER" id="PTHR36395:SF1">
    <property type="entry name" value="RING-H2 ZINC FINGER PROTEIN"/>
    <property type="match status" value="1"/>
</dbReference>
<comment type="caution">
    <text evidence="1">The sequence shown here is derived from an EMBL/GenBank/DDBJ whole genome shotgun (WGS) entry which is preliminary data.</text>
</comment>
<keyword evidence="2" id="KW-1185">Reference proteome</keyword>
<sequence length="111" mass="12515">MQKPKHKSSSTKAQTATRLPIDSFSSWGVKLETKTVFNLWSEISAGKTSLNLSDLHRPIRTIHVGFYRAADEVGAVEVRLDEIGYRIRPKDVREPRVSLGYVGRCTIVLMD</sequence>
<gene>
    <name evidence="1" type="ORF">QJS04_geneDACA001865</name>
</gene>
<reference evidence="1" key="2">
    <citation type="submission" date="2023-06" db="EMBL/GenBank/DDBJ databases">
        <authorList>
            <person name="Ma L."/>
            <person name="Liu K.-W."/>
            <person name="Li Z."/>
            <person name="Hsiao Y.-Y."/>
            <person name="Qi Y."/>
            <person name="Fu T."/>
            <person name="Tang G."/>
            <person name="Zhang D."/>
            <person name="Sun W.-H."/>
            <person name="Liu D.-K."/>
            <person name="Li Y."/>
            <person name="Chen G.-Z."/>
            <person name="Liu X.-D."/>
            <person name="Liao X.-Y."/>
            <person name="Jiang Y.-T."/>
            <person name="Yu X."/>
            <person name="Hao Y."/>
            <person name="Huang J."/>
            <person name="Zhao X.-W."/>
            <person name="Ke S."/>
            <person name="Chen Y.-Y."/>
            <person name="Wu W.-L."/>
            <person name="Hsu J.-L."/>
            <person name="Lin Y.-F."/>
            <person name="Huang M.-D."/>
            <person name="Li C.-Y."/>
            <person name="Huang L."/>
            <person name="Wang Z.-W."/>
            <person name="Zhao X."/>
            <person name="Zhong W.-Y."/>
            <person name="Peng D.-H."/>
            <person name="Ahmad S."/>
            <person name="Lan S."/>
            <person name="Zhang J.-S."/>
            <person name="Tsai W.-C."/>
            <person name="Van De Peer Y."/>
            <person name="Liu Z.-J."/>
        </authorList>
    </citation>
    <scope>NUCLEOTIDE SEQUENCE</scope>
    <source>
        <strain evidence="1">SCP</strain>
        <tissue evidence="1">Leaves</tissue>
    </source>
</reference>
<protein>
    <submittedName>
        <fullName evidence="1">Uncharacterized protein</fullName>
    </submittedName>
</protein>
<accession>A0AAV9BHE5</accession>
<proteinExistence type="predicted"/>
<dbReference type="EMBL" id="JAUJYN010000003">
    <property type="protein sequence ID" value="KAK1275817.1"/>
    <property type="molecule type" value="Genomic_DNA"/>
</dbReference>
<dbReference type="AlphaFoldDB" id="A0AAV9BHE5"/>